<comment type="caution">
    <text evidence="1">The sequence shown here is derived from an EMBL/GenBank/DDBJ whole genome shotgun (WGS) entry which is preliminary data.</text>
</comment>
<gene>
    <name evidence="1" type="ORF">ODALV1_LOCUS42</name>
</gene>
<sequence length="207" mass="22980">MQQSDDRYYLISDVSAFTRSIGKAPIHVRNQGLKTYVSGYGEDETARIGCPHSFSATTSPVPPSYRLESFATSQYGITPFPGYETEEEHPILQPLSTPLHPHDPTSGTMQLPSDVPLYNDFIPATVEQQRPHASESGFLCNAIPPPFTVPTYLTPMLGPPANSVPNHHVPVEPPPAPKYVVKYRDAKLEREVKYTPTFNQNDSKNIN</sequence>
<reference evidence="1 2" key="1">
    <citation type="submission" date="2024-08" db="EMBL/GenBank/DDBJ databases">
        <authorList>
            <person name="Cucini C."/>
            <person name="Frati F."/>
        </authorList>
    </citation>
    <scope>NUCLEOTIDE SEQUENCE [LARGE SCALE GENOMIC DNA]</scope>
</reference>
<accession>A0ABP1PHG7</accession>
<evidence type="ECO:0000313" key="2">
    <source>
        <dbReference type="Proteomes" id="UP001642540"/>
    </source>
</evidence>
<evidence type="ECO:0000313" key="1">
    <source>
        <dbReference type="EMBL" id="CAL8067956.1"/>
    </source>
</evidence>
<dbReference type="EMBL" id="CAXLJM020000001">
    <property type="protein sequence ID" value="CAL8067956.1"/>
    <property type="molecule type" value="Genomic_DNA"/>
</dbReference>
<organism evidence="1 2">
    <name type="scientific">Orchesella dallaii</name>
    <dbReference type="NCBI Taxonomy" id="48710"/>
    <lineage>
        <taxon>Eukaryota</taxon>
        <taxon>Metazoa</taxon>
        <taxon>Ecdysozoa</taxon>
        <taxon>Arthropoda</taxon>
        <taxon>Hexapoda</taxon>
        <taxon>Collembola</taxon>
        <taxon>Entomobryomorpha</taxon>
        <taxon>Entomobryoidea</taxon>
        <taxon>Orchesellidae</taxon>
        <taxon>Orchesellinae</taxon>
        <taxon>Orchesella</taxon>
    </lineage>
</organism>
<name>A0ABP1PHG7_9HEXA</name>
<protein>
    <submittedName>
        <fullName evidence="1">Uncharacterized protein</fullName>
    </submittedName>
</protein>
<dbReference type="Proteomes" id="UP001642540">
    <property type="component" value="Unassembled WGS sequence"/>
</dbReference>
<proteinExistence type="predicted"/>
<keyword evidence="2" id="KW-1185">Reference proteome</keyword>